<feature type="transmembrane region" description="Helical" evidence="6">
    <location>
        <begin position="327"/>
        <end position="348"/>
    </location>
</feature>
<dbReference type="RefSeq" id="WP_184402750.1">
    <property type="nucleotide sequence ID" value="NZ_JACHHJ010000001.1"/>
</dbReference>
<reference evidence="8 9" key="1">
    <citation type="submission" date="2020-08" db="EMBL/GenBank/DDBJ databases">
        <title>Genomic Encyclopedia of Type Strains, Phase IV (KMG-IV): sequencing the most valuable type-strain genomes for metagenomic binning, comparative biology and taxonomic classification.</title>
        <authorList>
            <person name="Goeker M."/>
        </authorList>
    </citation>
    <scope>NUCLEOTIDE SEQUENCE [LARGE SCALE GENOMIC DNA]</scope>
    <source>
        <strain evidence="8 9">DSM 21769</strain>
    </source>
</reference>
<feature type="transmembrane region" description="Helical" evidence="6">
    <location>
        <begin position="234"/>
        <end position="257"/>
    </location>
</feature>
<organism evidence="8 9">
    <name type="scientific">Geomicrobium halophilum</name>
    <dbReference type="NCBI Taxonomy" id="549000"/>
    <lineage>
        <taxon>Bacteria</taxon>
        <taxon>Bacillati</taxon>
        <taxon>Bacillota</taxon>
        <taxon>Bacilli</taxon>
        <taxon>Bacillales</taxon>
        <taxon>Geomicrobium</taxon>
    </lineage>
</organism>
<dbReference type="EMBL" id="JACHHJ010000001">
    <property type="protein sequence ID" value="MBB6448811.1"/>
    <property type="molecule type" value="Genomic_DNA"/>
</dbReference>
<feature type="transmembrane region" description="Helical" evidence="6">
    <location>
        <begin position="453"/>
        <end position="472"/>
    </location>
</feature>
<keyword evidence="3 6" id="KW-0812">Transmembrane</keyword>
<feature type="transmembrane region" description="Helical" evidence="6">
    <location>
        <begin position="391"/>
        <end position="414"/>
    </location>
</feature>
<proteinExistence type="predicted"/>
<comment type="subcellular location">
    <subcellularLocation>
        <location evidence="1">Cell membrane</location>
        <topology evidence="1">Multi-pass membrane protein</topology>
    </subcellularLocation>
</comment>
<keyword evidence="4 6" id="KW-1133">Transmembrane helix</keyword>
<evidence type="ECO:0000313" key="9">
    <source>
        <dbReference type="Proteomes" id="UP000568839"/>
    </source>
</evidence>
<feature type="transmembrane region" description="Helical" evidence="6">
    <location>
        <begin position="6"/>
        <end position="39"/>
    </location>
</feature>
<dbReference type="AlphaFoldDB" id="A0A841PR98"/>
<evidence type="ECO:0000256" key="6">
    <source>
        <dbReference type="SAM" id="Phobius"/>
    </source>
</evidence>
<dbReference type="NCBIfam" id="TIGR00361">
    <property type="entry name" value="ComEC_Rec2"/>
    <property type="match status" value="1"/>
</dbReference>
<evidence type="ECO:0000256" key="2">
    <source>
        <dbReference type="ARBA" id="ARBA00022475"/>
    </source>
</evidence>
<dbReference type="CDD" id="cd07731">
    <property type="entry name" value="ComA-like_MBL-fold"/>
    <property type="match status" value="1"/>
</dbReference>
<dbReference type="GO" id="GO:0005886">
    <property type="term" value="C:plasma membrane"/>
    <property type="evidence" value="ECO:0007669"/>
    <property type="project" value="UniProtKB-SubCell"/>
</dbReference>
<dbReference type="InterPro" id="IPR004797">
    <property type="entry name" value="Competence_ComEC/Rec2"/>
</dbReference>
<dbReference type="InterPro" id="IPR052159">
    <property type="entry name" value="Competence_DNA_uptake"/>
</dbReference>
<keyword evidence="5 6" id="KW-0472">Membrane</keyword>
<feature type="transmembrane region" description="Helical" evidence="6">
    <location>
        <begin position="269"/>
        <end position="299"/>
    </location>
</feature>
<name>A0A841PR98_9BACL</name>
<feature type="transmembrane region" description="Helical" evidence="6">
    <location>
        <begin position="360"/>
        <end position="379"/>
    </location>
</feature>
<gene>
    <name evidence="8" type="ORF">HNR44_000760</name>
</gene>
<dbReference type="GO" id="GO:0030420">
    <property type="term" value="P:establishment of competence for transformation"/>
    <property type="evidence" value="ECO:0007669"/>
    <property type="project" value="InterPro"/>
</dbReference>
<dbReference type="SMART" id="SM00849">
    <property type="entry name" value="Lactamase_B"/>
    <property type="match status" value="1"/>
</dbReference>
<dbReference type="InterPro" id="IPR035681">
    <property type="entry name" value="ComA-like_MBL"/>
</dbReference>
<feature type="domain" description="Metallo-beta-lactamase" evidence="7">
    <location>
        <begin position="512"/>
        <end position="724"/>
    </location>
</feature>
<dbReference type="Gene3D" id="3.60.15.10">
    <property type="entry name" value="Ribonuclease Z/Hydroxyacylglutathione hydrolase-like"/>
    <property type="match status" value="1"/>
</dbReference>
<feature type="transmembrane region" description="Helical" evidence="6">
    <location>
        <begin position="421"/>
        <end position="441"/>
    </location>
</feature>
<evidence type="ECO:0000313" key="8">
    <source>
        <dbReference type="EMBL" id="MBB6448811.1"/>
    </source>
</evidence>
<evidence type="ECO:0000259" key="7">
    <source>
        <dbReference type="SMART" id="SM00849"/>
    </source>
</evidence>
<dbReference type="Pfam" id="PF03772">
    <property type="entry name" value="Competence"/>
    <property type="match status" value="1"/>
</dbReference>
<dbReference type="PANTHER" id="PTHR30619:SF1">
    <property type="entry name" value="RECOMBINATION PROTEIN 2"/>
    <property type="match status" value="1"/>
</dbReference>
<protein>
    <submittedName>
        <fullName evidence="8">Competence protein ComEC</fullName>
    </submittedName>
</protein>
<keyword evidence="9" id="KW-1185">Reference proteome</keyword>
<dbReference type="InterPro" id="IPR001279">
    <property type="entry name" value="Metallo-B-lactamas"/>
</dbReference>
<dbReference type="Pfam" id="PF13567">
    <property type="entry name" value="DUF4131"/>
    <property type="match status" value="1"/>
</dbReference>
<dbReference type="InterPro" id="IPR025405">
    <property type="entry name" value="DUF4131"/>
</dbReference>
<evidence type="ECO:0000256" key="1">
    <source>
        <dbReference type="ARBA" id="ARBA00004651"/>
    </source>
</evidence>
<accession>A0A841PR98</accession>
<dbReference type="Proteomes" id="UP000568839">
    <property type="component" value="Unassembled WGS sequence"/>
</dbReference>
<dbReference type="NCBIfam" id="TIGR00360">
    <property type="entry name" value="ComEC_N-term"/>
    <property type="match status" value="1"/>
</dbReference>
<dbReference type="Pfam" id="PF00753">
    <property type="entry name" value="Lactamase_B"/>
    <property type="match status" value="1"/>
</dbReference>
<evidence type="ECO:0000256" key="3">
    <source>
        <dbReference type="ARBA" id="ARBA00022692"/>
    </source>
</evidence>
<dbReference type="SUPFAM" id="SSF56281">
    <property type="entry name" value="Metallo-hydrolase/oxidoreductase"/>
    <property type="match status" value="1"/>
</dbReference>
<sequence>MRGHYYLLAVAAGFGVAIALSSHELCLTVLAVSVFVYLSYKYRSKLTFGLLILVTFGVFLWALFYDGRNETVLSDEIDIVQGNVTDVPVLDGDRVSFLLQLQERKERIRVSVRVTEEEALSSFRNLKPGSECIIEGEIQPPLDARNFNAFNYREYLYEQHVHWTFHHVQGENDMSCHAVSGTVSSFLKQWRHSGIRMIEEVFPQELQGLAQAMLFGERSNIESDTLDAYQDLGIIHLLAISGLHVGIVSGVFFFLLIRMGISRERASEILMFVLPVYALLAGAAPSVLRAVLMSCFVLFCFRFRFRLHPVDGLSFAFFALLMYNPYLLFHVGFQLSFTISTALICSATIFKRLKTRLRQFLMVSILAQVISFPLIVYHFHTYSLISLPLNIFYVPVISILILPMVWILFFLSMLSPFISSIWLFFLEKAIRVFHTFFTFIHQNHGGILTFGQASGYWVFFSFLFILLALMLFEKKQKTAALAAALVLMLAVYQYMTPYLDGRLRVTFIDVGQGDSILIELPYKRAVYLIDGGGTVMFPQESWQEQRREPDPGRQTVVPYLQSLGIKRLDKVIVTHGDYDHYGGLEVVIEKMNVDLVLYPRVPIEKPGVETFLRNVIDQGTRIEFVHEGMQWTVDEHAFRILNPEQESRGLSDNEDSIVIDANVYGKKWLFTGDLEEEGEKRLVQDYPELRTDILKAGHHGSQSSTTAPFVQHIQPEVSIISAGENNRFNHPHPDVIDTLERENVHIFRTDRQGAIRFYHHEQEWYVETMISD</sequence>
<dbReference type="InterPro" id="IPR004477">
    <property type="entry name" value="ComEC_N"/>
</dbReference>
<feature type="transmembrane region" description="Helical" evidence="6">
    <location>
        <begin position="479"/>
        <end position="495"/>
    </location>
</feature>
<dbReference type="InterPro" id="IPR036866">
    <property type="entry name" value="RibonucZ/Hydroxyglut_hydro"/>
</dbReference>
<evidence type="ECO:0000256" key="4">
    <source>
        <dbReference type="ARBA" id="ARBA00022989"/>
    </source>
</evidence>
<comment type="caution">
    <text evidence="8">The sequence shown here is derived from an EMBL/GenBank/DDBJ whole genome shotgun (WGS) entry which is preliminary data.</text>
</comment>
<dbReference type="PANTHER" id="PTHR30619">
    <property type="entry name" value="DNA INTERNALIZATION/COMPETENCE PROTEIN COMEC/REC2"/>
    <property type="match status" value="1"/>
</dbReference>
<feature type="transmembrane region" description="Helical" evidence="6">
    <location>
        <begin position="46"/>
        <end position="64"/>
    </location>
</feature>
<keyword evidence="2" id="KW-1003">Cell membrane</keyword>
<evidence type="ECO:0000256" key="5">
    <source>
        <dbReference type="ARBA" id="ARBA00023136"/>
    </source>
</evidence>